<feature type="region of interest" description="Disordered" evidence="1">
    <location>
        <begin position="121"/>
        <end position="170"/>
    </location>
</feature>
<evidence type="ECO:0000313" key="3">
    <source>
        <dbReference type="Proteomes" id="UP000007015"/>
    </source>
</evidence>
<protein>
    <submittedName>
        <fullName evidence="2">Uncharacterized protein</fullName>
    </submittedName>
</protein>
<proteinExistence type="predicted"/>
<dbReference type="AlphaFoldDB" id="B8A9D8"/>
<dbReference type="HOGENOM" id="CLU_1573229_0_0_1"/>
<name>B8A9D8_ORYSI</name>
<keyword evidence="3" id="KW-1185">Reference proteome</keyword>
<dbReference type="OMA" id="TENHDHY"/>
<dbReference type="Proteomes" id="UP000007015">
    <property type="component" value="Chromosome 1"/>
</dbReference>
<accession>B8A9D8</accession>
<reference evidence="2 3" key="1">
    <citation type="journal article" date="2005" name="PLoS Biol.">
        <title>The genomes of Oryza sativa: a history of duplications.</title>
        <authorList>
            <person name="Yu J."/>
            <person name="Wang J."/>
            <person name="Lin W."/>
            <person name="Li S."/>
            <person name="Li H."/>
            <person name="Zhou J."/>
            <person name="Ni P."/>
            <person name="Dong W."/>
            <person name="Hu S."/>
            <person name="Zeng C."/>
            <person name="Zhang J."/>
            <person name="Zhang Y."/>
            <person name="Li R."/>
            <person name="Xu Z."/>
            <person name="Li S."/>
            <person name="Li X."/>
            <person name="Zheng H."/>
            <person name="Cong L."/>
            <person name="Lin L."/>
            <person name="Yin J."/>
            <person name="Geng J."/>
            <person name="Li G."/>
            <person name="Shi J."/>
            <person name="Liu J."/>
            <person name="Lv H."/>
            <person name="Li J."/>
            <person name="Wang J."/>
            <person name="Deng Y."/>
            <person name="Ran L."/>
            <person name="Shi X."/>
            <person name="Wang X."/>
            <person name="Wu Q."/>
            <person name="Li C."/>
            <person name="Ren X."/>
            <person name="Wang J."/>
            <person name="Wang X."/>
            <person name="Li D."/>
            <person name="Liu D."/>
            <person name="Zhang X."/>
            <person name="Ji Z."/>
            <person name="Zhao W."/>
            <person name="Sun Y."/>
            <person name="Zhang Z."/>
            <person name="Bao J."/>
            <person name="Han Y."/>
            <person name="Dong L."/>
            <person name="Ji J."/>
            <person name="Chen P."/>
            <person name="Wu S."/>
            <person name="Liu J."/>
            <person name="Xiao Y."/>
            <person name="Bu D."/>
            <person name="Tan J."/>
            <person name="Yang L."/>
            <person name="Ye C."/>
            <person name="Zhang J."/>
            <person name="Xu J."/>
            <person name="Zhou Y."/>
            <person name="Yu Y."/>
            <person name="Zhang B."/>
            <person name="Zhuang S."/>
            <person name="Wei H."/>
            <person name="Liu B."/>
            <person name="Lei M."/>
            <person name="Yu H."/>
            <person name="Li Y."/>
            <person name="Xu H."/>
            <person name="Wei S."/>
            <person name="He X."/>
            <person name="Fang L."/>
            <person name="Zhang Z."/>
            <person name="Zhang Y."/>
            <person name="Huang X."/>
            <person name="Su Z."/>
            <person name="Tong W."/>
            <person name="Li J."/>
            <person name="Tong Z."/>
            <person name="Li S."/>
            <person name="Ye J."/>
            <person name="Wang L."/>
            <person name="Fang L."/>
            <person name="Lei T."/>
            <person name="Chen C."/>
            <person name="Chen H."/>
            <person name="Xu Z."/>
            <person name="Li H."/>
            <person name="Huang H."/>
            <person name="Zhang F."/>
            <person name="Xu H."/>
            <person name="Li N."/>
            <person name="Zhao C."/>
            <person name="Li S."/>
            <person name="Dong L."/>
            <person name="Huang Y."/>
            <person name="Li L."/>
            <person name="Xi Y."/>
            <person name="Qi Q."/>
            <person name="Li W."/>
            <person name="Zhang B."/>
            <person name="Hu W."/>
            <person name="Zhang Y."/>
            <person name="Tian X."/>
            <person name="Jiao Y."/>
            <person name="Liang X."/>
            <person name="Jin J."/>
            <person name="Gao L."/>
            <person name="Zheng W."/>
            <person name="Hao B."/>
            <person name="Liu S."/>
            <person name="Wang W."/>
            <person name="Yuan L."/>
            <person name="Cao M."/>
            <person name="McDermott J."/>
            <person name="Samudrala R."/>
            <person name="Wang J."/>
            <person name="Wong G.K."/>
            <person name="Yang H."/>
        </authorList>
    </citation>
    <scope>NUCLEOTIDE SEQUENCE [LARGE SCALE GENOMIC DNA]</scope>
    <source>
        <strain evidence="3">cv. 93-11</strain>
    </source>
</reference>
<feature type="compositionally biased region" description="Low complexity" evidence="1">
    <location>
        <begin position="157"/>
        <end position="170"/>
    </location>
</feature>
<feature type="region of interest" description="Disordered" evidence="1">
    <location>
        <begin position="69"/>
        <end position="109"/>
    </location>
</feature>
<gene>
    <name evidence="2" type="ORF">OsI_03693</name>
</gene>
<dbReference type="Gramene" id="BGIOSGA004438-TA">
    <property type="protein sequence ID" value="BGIOSGA004438-PA"/>
    <property type="gene ID" value="BGIOSGA004438"/>
</dbReference>
<sequence>MARVAYGLRKARRHLRLTAFVARIGTDGRARSDIWVRGGTMSLLPYHSLFSLDSLSHISRLLTSELPAGAQPSVSKPLDARGATPGYRAAVRPRQDGRWTPAPPLPHNKTDTYVEVLQDETVEGGQRTRGCPTTRPASSSLCDEAAVSGTENHDHYGAAAAPGGSSSMLD</sequence>
<dbReference type="EMBL" id="CM000126">
    <property type="protein sequence ID" value="EEC71460.1"/>
    <property type="molecule type" value="Genomic_DNA"/>
</dbReference>
<evidence type="ECO:0000313" key="2">
    <source>
        <dbReference type="EMBL" id="EEC71460.1"/>
    </source>
</evidence>
<organism evidence="2 3">
    <name type="scientific">Oryza sativa subsp. indica</name>
    <name type="common">Rice</name>
    <dbReference type="NCBI Taxonomy" id="39946"/>
    <lineage>
        <taxon>Eukaryota</taxon>
        <taxon>Viridiplantae</taxon>
        <taxon>Streptophyta</taxon>
        <taxon>Embryophyta</taxon>
        <taxon>Tracheophyta</taxon>
        <taxon>Spermatophyta</taxon>
        <taxon>Magnoliopsida</taxon>
        <taxon>Liliopsida</taxon>
        <taxon>Poales</taxon>
        <taxon>Poaceae</taxon>
        <taxon>BOP clade</taxon>
        <taxon>Oryzoideae</taxon>
        <taxon>Oryzeae</taxon>
        <taxon>Oryzinae</taxon>
        <taxon>Oryza</taxon>
        <taxon>Oryza sativa</taxon>
    </lineage>
</organism>
<evidence type="ECO:0000256" key="1">
    <source>
        <dbReference type="SAM" id="MobiDB-lite"/>
    </source>
</evidence>